<protein>
    <submittedName>
        <fullName evidence="6">Superfamily II DNA or RNA helicase, SNF2 family</fullName>
    </submittedName>
</protein>
<evidence type="ECO:0000259" key="3">
    <source>
        <dbReference type="PROSITE" id="PS50966"/>
    </source>
</evidence>
<dbReference type="SMART" id="SM00490">
    <property type="entry name" value="HELICc"/>
    <property type="match status" value="1"/>
</dbReference>
<dbReference type="InterPro" id="IPR049730">
    <property type="entry name" value="SNF2/RAD54-like_C"/>
</dbReference>
<dbReference type="GO" id="GO:0008270">
    <property type="term" value="F:zinc ion binding"/>
    <property type="evidence" value="ECO:0007669"/>
    <property type="project" value="UniProtKB-KW"/>
</dbReference>
<gene>
    <name evidence="6" type="ORF">SAMN04487884_10857</name>
</gene>
<evidence type="ECO:0000256" key="1">
    <source>
        <dbReference type="ARBA" id="ARBA00022801"/>
    </source>
</evidence>
<dbReference type="GO" id="GO:0016787">
    <property type="term" value="F:hydrolase activity"/>
    <property type="evidence" value="ECO:0007669"/>
    <property type="project" value="UniProtKB-KW"/>
</dbReference>
<evidence type="ECO:0000256" key="2">
    <source>
        <dbReference type="PROSITE-ProRule" id="PRU00325"/>
    </source>
</evidence>
<dbReference type="SMART" id="SM00487">
    <property type="entry name" value="DEXDc"/>
    <property type="match status" value="1"/>
</dbReference>
<feature type="domain" description="Helicase ATP-binding" evidence="4">
    <location>
        <begin position="827"/>
        <end position="1007"/>
    </location>
</feature>
<dbReference type="eggNOG" id="COG0553">
    <property type="taxonomic scope" value="Bacteria"/>
</dbReference>
<dbReference type="PANTHER" id="PTHR10799">
    <property type="entry name" value="SNF2/RAD54 HELICASE FAMILY"/>
    <property type="match status" value="1"/>
</dbReference>
<dbReference type="GO" id="GO:0004386">
    <property type="term" value="F:helicase activity"/>
    <property type="evidence" value="ECO:0007669"/>
    <property type="project" value="UniProtKB-KW"/>
</dbReference>
<dbReference type="InterPro" id="IPR014001">
    <property type="entry name" value="Helicase_ATP-bd"/>
</dbReference>
<dbReference type="Gene3D" id="3.40.50.300">
    <property type="entry name" value="P-loop containing nucleotide triphosphate hydrolases"/>
    <property type="match status" value="1"/>
</dbReference>
<keyword evidence="6" id="KW-0067">ATP-binding</keyword>
<evidence type="ECO:0000259" key="5">
    <source>
        <dbReference type="PROSITE" id="PS51194"/>
    </source>
</evidence>
<proteinExistence type="predicted"/>
<feature type="domain" description="Helicase C-terminal" evidence="5">
    <location>
        <begin position="1135"/>
        <end position="1290"/>
    </location>
</feature>
<dbReference type="Proteomes" id="UP000182584">
    <property type="component" value="Unassembled WGS sequence"/>
</dbReference>
<dbReference type="SUPFAM" id="SSF52540">
    <property type="entry name" value="P-loop containing nucleoside triphosphate hydrolases"/>
    <property type="match status" value="2"/>
</dbReference>
<evidence type="ECO:0000313" key="7">
    <source>
        <dbReference type="Proteomes" id="UP000182584"/>
    </source>
</evidence>
<keyword evidence="1" id="KW-0378">Hydrolase</keyword>
<dbReference type="EMBL" id="FOGJ01000008">
    <property type="protein sequence ID" value="SER61667.1"/>
    <property type="molecule type" value="Genomic_DNA"/>
</dbReference>
<organism evidence="6 7">
    <name type="scientific">Butyrivibrio fibrisolvens</name>
    <dbReference type="NCBI Taxonomy" id="831"/>
    <lineage>
        <taxon>Bacteria</taxon>
        <taxon>Bacillati</taxon>
        <taxon>Bacillota</taxon>
        <taxon>Clostridia</taxon>
        <taxon>Lachnospirales</taxon>
        <taxon>Lachnospiraceae</taxon>
        <taxon>Butyrivibrio</taxon>
    </lineage>
</organism>
<keyword evidence="6" id="KW-0347">Helicase</keyword>
<name>A0A1H9QMM7_BUTFI</name>
<dbReference type="Pfam" id="PF00176">
    <property type="entry name" value="SNF2-rel_dom"/>
    <property type="match status" value="1"/>
</dbReference>
<dbReference type="CDD" id="cd18793">
    <property type="entry name" value="SF2_C_SNF"/>
    <property type="match status" value="1"/>
</dbReference>
<dbReference type="RefSeq" id="WP_074755441.1">
    <property type="nucleotide sequence ID" value="NZ_FOGJ01000008.1"/>
</dbReference>
<dbReference type="InterPro" id="IPR001650">
    <property type="entry name" value="Helicase_C-like"/>
</dbReference>
<keyword evidence="2" id="KW-0479">Metal-binding</keyword>
<dbReference type="OrthoDB" id="9760715at2"/>
<keyword evidence="6" id="KW-0547">Nucleotide-binding</keyword>
<dbReference type="InterPro" id="IPR007527">
    <property type="entry name" value="Znf_SWIM"/>
</dbReference>
<evidence type="ECO:0000259" key="4">
    <source>
        <dbReference type="PROSITE" id="PS51192"/>
    </source>
</evidence>
<feature type="domain" description="SWIM-type" evidence="3">
    <location>
        <begin position="52"/>
        <end position="92"/>
    </location>
</feature>
<reference evidence="6 7" key="1">
    <citation type="submission" date="2016-10" db="EMBL/GenBank/DDBJ databases">
        <authorList>
            <person name="de Groot N.N."/>
        </authorList>
    </citation>
    <scope>NUCLEOTIDE SEQUENCE [LARGE SCALE GENOMIC DNA]</scope>
    <source>
        <strain evidence="6 7">AR40</strain>
    </source>
</reference>
<dbReference type="InterPro" id="IPR038718">
    <property type="entry name" value="SNF2-like_sf"/>
</dbReference>
<dbReference type="GO" id="GO:0005524">
    <property type="term" value="F:ATP binding"/>
    <property type="evidence" value="ECO:0007669"/>
    <property type="project" value="InterPro"/>
</dbReference>
<dbReference type="PROSITE" id="PS51194">
    <property type="entry name" value="HELICASE_CTER"/>
    <property type="match status" value="1"/>
</dbReference>
<dbReference type="PROSITE" id="PS50966">
    <property type="entry name" value="ZF_SWIM"/>
    <property type="match status" value="1"/>
</dbReference>
<dbReference type="Gene3D" id="3.40.50.10810">
    <property type="entry name" value="Tandem AAA-ATPase domain"/>
    <property type="match status" value="1"/>
</dbReference>
<accession>A0A1H9QMM7</accession>
<dbReference type="PROSITE" id="PS51192">
    <property type="entry name" value="HELICASE_ATP_BIND_1"/>
    <property type="match status" value="1"/>
</dbReference>
<keyword evidence="2" id="KW-0862">Zinc</keyword>
<sequence>MAKKIYIDWRPEFAQTIRSRGMDYYRRGTVNNLKQEGSSFSAEVTGSGGRRYMTFAHLSEDFTRVERLSCTCPYAMEGKHCKHEAALMYLIEDKITDMISGSSLGMSSLYAKKQLNTSDEQELLGGKGFYIDDLGYIGFEESEVITGDKLRDITAYKYYKYSQILKSARISKEVWLKAVVLAKSSKVSIQDVKLSEFYGGSFGEEVDDNRKVGDKICSATGRIKESYFQAKVSVGPDYYVGGYCYVPSCKKPVTKKIAGRTKAIGFICEHKAALLYLLKEYLDQEGMVIDATDRSGEDIMKQLSRENKIAAVKESKTSTVRRIEKYDIEPILMPRNNSLYLAFRLSGSQKFKVQHLNELYYSVKNGKLYKFGRKNIRLSTEALTDKGLKIYEFIENFALESDFYTPQTDGFGFDVSDDMPKLKDEIPLFGHFLDEFYDLCIECGMQEDGITLVHGRDEKKVYLSEEPIQAKVQISNMKDGKGRGLGIHVSGFMPVVFSGRKNAYYIEGNTLNKVPRQDVDVLSPLTSISHFGKFEFRIGVRNLTKFYYDTLPWLRDHALVSFEDADWLEQFILPQAEFTFFLDREKGFITCKAVVSYDDLERNLLYEAPGEESFRDLVSEGDVIDVVRNYFPDVDTQNGLFICDEAKNEDLVFELLSQGLDELQAYGDVRHTESFMSIGIRKNPGFQMGVSLESSLLDLEISAEDMDPEELIELLNSYRTKKKYYRLKNGDFVSAQNEAVENLVRMLDNMHVDLRSFVEGKMQIPAYRALYLDRMLEDQSFIYEHRDRHFKKLIQEFKTISDAEFDLPSGIDGHLRKYQRDGYRWLRTLSKYGFGGILADEMGLGKTLQTIALLASYYEEHGKSLASCADNDNEANENVSPRKPSLVVVPASLVYNWGEELKRFAPSLNYVLITGSKSEREDIILNIEGYDVAVTSYDLLKRDIAEYEDHSFAIEIIDEAQYIKNHLSQAAKSVKLIRADRRFALTGTPIENRLSELWSIFDYLMPGLLYSYPQFRADFEIPVMKYEEEDTMDKLRGMVTPFILRRKKADVLKDLPDKLEEIRYARMDEEQQKLYDAQVVHMKMRLEKQSDEEFSKNKIEIFAELTRLRQICCDPALCFENYKKGSCKTDVFMDMIEQVIEGEHKALVFSQFVTMLDILKGRLESAGIPYYEITGATPKEKRIELVNAFNQDKTPVFLISLKAGGTGLNLTGADVVIHYDPWWNIAVQNQATDRAHRIGQRKVVTVFKLIAHGTIEDKILEMQEKKRALAENILESDGISSATLSRDDLLELLN</sequence>
<dbReference type="InterPro" id="IPR013663">
    <property type="entry name" value="Helicase_SWF/SNF/SWI_bac"/>
</dbReference>
<dbReference type="CDD" id="cd18012">
    <property type="entry name" value="DEXQc_arch_SWI2_SNF2"/>
    <property type="match status" value="1"/>
</dbReference>
<keyword evidence="2" id="KW-0863">Zinc-finger</keyword>
<evidence type="ECO:0000313" key="6">
    <source>
        <dbReference type="EMBL" id="SER61667.1"/>
    </source>
</evidence>
<dbReference type="FunFam" id="3.40.50.300:FF:000533">
    <property type="entry name" value="Helicase, Snf2 family"/>
    <property type="match status" value="1"/>
</dbReference>
<dbReference type="InterPro" id="IPR000330">
    <property type="entry name" value="SNF2_N"/>
</dbReference>
<dbReference type="Pfam" id="PF08455">
    <property type="entry name" value="SNF2_assoc"/>
    <property type="match status" value="1"/>
</dbReference>
<dbReference type="InterPro" id="IPR027417">
    <property type="entry name" value="P-loop_NTPase"/>
</dbReference>
<dbReference type="Pfam" id="PF00271">
    <property type="entry name" value="Helicase_C"/>
    <property type="match status" value="1"/>
</dbReference>